<feature type="domain" description="General secretion pathway GspH" evidence="12">
    <location>
        <begin position="54"/>
        <end position="174"/>
    </location>
</feature>
<evidence type="ECO:0000256" key="9">
    <source>
        <dbReference type="ARBA" id="ARBA00025772"/>
    </source>
</evidence>
<dbReference type="Pfam" id="PF12019">
    <property type="entry name" value="GspH"/>
    <property type="match status" value="1"/>
</dbReference>
<dbReference type="GO" id="GO:0015627">
    <property type="term" value="C:type II protein secretion system complex"/>
    <property type="evidence" value="ECO:0007669"/>
    <property type="project" value="InterPro"/>
</dbReference>
<evidence type="ECO:0000256" key="8">
    <source>
        <dbReference type="ARBA" id="ARBA00023136"/>
    </source>
</evidence>
<evidence type="ECO:0000313" key="13">
    <source>
        <dbReference type="EMBL" id="POZ62218.1"/>
    </source>
</evidence>
<evidence type="ECO:0000256" key="10">
    <source>
        <dbReference type="ARBA" id="ARBA00030775"/>
    </source>
</evidence>
<keyword evidence="3" id="KW-1003">Cell membrane</keyword>
<evidence type="ECO:0000259" key="12">
    <source>
        <dbReference type="Pfam" id="PF12019"/>
    </source>
</evidence>
<reference evidence="14" key="1">
    <citation type="submission" date="2018-02" db="EMBL/GenBank/DDBJ databases">
        <authorList>
            <person name="O'Hara-Hanley K."/>
            <person name="Soby S."/>
        </authorList>
    </citation>
    <scope>NUCLEOTIDE SEQUENCE [LARGE SCALE GENOMIC DNA]</scope>
    <source>
        <strain evidence="14">MWU14-2602</strain>
    </source>
</reference>
<dbReference type="GO" id="GO:0005886">
    <property type="term" value="C:plasma membrane"/>
    <property type="evidence" value="ECO:0007669"/>
    <property type="project" value="UniProtKB-SubCell"/>
</dbReference>
<dbReference type="SUPFAM" id="SSF54523">
    <property type="entry name" value="Pili subunits"/>
    <property type="match status" value="1"/>
</dbReference>
<sequence>MRYGGHMRVNSQQGMTLAELMAAMSVAAILCALAVPTLGGAMERQRLRSHGLLLLGSANHARSEALRRNQPVYLCAANLKKNLELQGCQAPQAGASQQWREGGLSYADLGADNAAYDGGERLRLVMFDRERVSVAAPAGQLAWLPDGQMRPDGGLVFRLRSGHLCLDVTIAADGRASLGSVGDACA</sequence>
<dbReference type="Proteomes" id="UP000237082">
    <property type="component" value="Unassembled WGS sequence"/>
</dbReference>
<evidence type="ECO:0000313" key="14">
    <source>
        <dbReference type="Proteomes" id="UP000237082"/>
    </source>
</evidence>
<evidence type="ECO:0000256" key="7">
    <source>
        <dbReference type="ARBA" id="ARBA00022989"/>
    </source>
</evidence>
<dbReference type="InterPro" id="IPR012902">
    <property type="entry name" value="N_methyl_site"/>
</dbReference>
<keyword evidence="7 11" id="KW-1133">Transmembrane helix</keyword>
<keyword evidence="14" id="KW-1185">Reference proteome</keyword>
<dbReference type="Gene3D" id="3.55.40.10">
    <property type="entry name" value="minor pseudopilin epsh domain"/>
    <property type="match status" value="1"/>
</dbReference>
<dbReference type="GO" id="GO:0015628">
    <property type="term" value="P:protein secretion by the type II secretion system"/>
    <property type="evidence" value="ECO:0007669"/>
    <property type="project" value="InterPro"/>
</dbReference>
<accession>A0A2S5DGU2</accession>
<dbReference type="NCBIfam" id="TIGR02532">
    <property type="entry name" value="IV_pilin_GFxxxE"/>
    <property type="match status" value="1"/>
</dbReference>
<comment type="caution">
    <text evidence="13">The sequence shown here is derived from an EMBL/GenBank/DDBJ whole genome shotgun (WGS) entry which is preliminary data.</text>
</comment>
<evidence type="ECO:0000256" key="3">
    <source>
        <dbReference type="ARBA" id="ARBA00022475"/>
    </source>
</evidence>
<gene>
    <name evidence="13" type="ORF">C2I19_09610</name>
</gene>
<dbReference type="AlphaFoldDB" id="A0A2S5DGU2"/>
<protein>
    <recommendedName>
        <fullName evidence="2">Type II secretion system protein H</fullName>
    </recommendedName>
    <alternativeName>
        <fullName evidence="10">General secretion pathway protein H</fullName>
    </alternativeName>
</protein>
<comment type="similarity">
    <text evidence="9">Belongs to the GSP H family.</text>
</comment>
<dbReference type="Pfam" id="PF07963">
    <property type="entry name" value="N_methyl"/>
    <property type="match status" value="1"/>
</dbReference>
<evidence type="ECO:0000256" key="1">
    <source>
        <dbReference type="ARBA" id="ARBA00004377"/>
    </source>
</evidence>
<evidence type="ECO:0000256" key="11">
    <source>
        <dbReference type="SAM" id="Phobius"/>
    </source>
</evidence>
<dbReference type="InterPro" id="IPR045584">
    <property type="entry name" value="Pilin-like"/>
</dbReference>
<dbReference type="EMBL" id="PQWB01000035">
    <property type="protein sequence ID" value="POZ62218.1"/>
    <property type="molecule type" value="Genomic_DNA"/>
</dbReference>
<name>A0A2S5DGU2_9NEIS</name>
<organism evidence="13 14">
    <name type="scientific">Chromobacterium alticapitis</name>
    <dbReference type="NCBI Taxonomy" id="2073169"/>
    <lineage>
        <taxon>Bacteria</taxon>
        <taxon>Pseudomonadati</taxon>
        <taxon>Pseudomonadota</taxon>
        <taxon>Betaproteobacteria</taxon>
        <taxon>Neisseriales</taxon>
        <taxon>Chromobacteriaceae</taxon>
        <taxon>Chromobacterium</taxon>
    </lineage>
</organism>
<keyword evidence="8 11" id="KW-0472">Membrane</keyword>
<evidence type="ECO:0000256" key="5">
    <source>
        <dbReference type="ARBA" id="ARBA00022519"/>
    </source>
</evidence>
<dbReference type="InterPro" id="IPR022346">
    <property type="entry name" value="T2SS_GspH"/>
</dbReference>
<comment type="subcellular location">
    <subcellularLocation>
        <location evidence="1">Cell inner membrane</location>
        <topology evidence="1">Single-pass membrane protein</topology>
    </subcellularLocation>
</comment>
<keyword evidence="6 11" id="KW-0812">Transmembrane</keyword>
<keyword evidence="5" id="KW-0997">Cell inner membrane</keyword>
<proteinExistence type="inferred from homology"/>
<evidence type="ECO:0000256" key="4">
    <source>
        <dbReference type="ARBA" id="ARBA00022481"/>
    </source>
</evidence>
<evidence type="ECO:0000256" key="2">
    <source>
        <dbReference type="ARBA" id="ARBA00021549"/>
    </source>
</evidence>
<feature type="transmembrane region" description="Helical" evidence="11">
    <location>
        <begin position="20"/>
        <end position="41"/>
    </location>
</feature>
<evidence type="ECO:0000256" key="6">
    <source>
        <dbReference type="ARBA" id="ARBA00022692"/>
    </source>
</evidence>
<keyword evidence="4" id="KW-0488">Methylation</keyword>